<dbReference type="Proteomes" id="UP000632766">
    <property type="component" value="Unassembled WGS sequence"/>
</dbReference>
<keyword evidence="4" id="KW-1185">Reference proteome</keyword>
<gene>
    <name evidence="3" type="ORF">I8748_13905</name>
</gene>
<keyword evidence="2" id="KW-1133">Transmembrane helix</keyword>
<evidence type="ECO:0000313" key="4">
    <source>
        <dbReference type="Proteomes" id="UP000632766"/>
    </source>
</evidence>
<dbReference type="RefSeq" id="WP_198125150.1">
    <property type="nucleotide sequence ID" value="NZ_JAECZC010000022.1"/>
</dbReference>
<evidence type="ECO:0000256" key="1">
    <source>
        <dbReference type="ARBA" id="ARBA00022729"/>
    </source>
</evidence>
<accession>A0A8J7HTK0</accession>
<keyword evidence="2" id="KW-0812">Transmembrane</keyword>
<reference evidence="3 4" key="1">
    <citation type="journal article" date="2021" name="Int. J. Syst. Evol. Microbiol.">
        <title>Amazonocrinis nigriterrae gen. nov., sp. nov., Atlanticothrix silvestris gen. nov., sp. nov. and Dendronalium phyllosphericum gen. nov., sp. nov., nostocacean cyanobacteria from Brazilian environments.</title>
        <authorList>
            <person name="Alvarenga D.O."/>
            <person name="Andreote A.P.D."/>
            <person name="Branco L.H.Z."/>
            <person name="Delbaje E."/>
            <person name="Cruz R.B."/>
            <person name="Varani A.M."/>
            <person name="Fiore M.F."/>
        </authorList>
    </citation>
    <scope>NUCLEOTIDE SEQUENCE [LARGE SCALE GENOMIC DNA]</scope>
    <source>
        <strain evidence="3 4">CENA67</strain>
    </source>
</reference>
<proteinExistence type="predicted"/>
<evidence type="ECO:0000256" key="2">
    <source>
        <dbReference type="SAM" id="Phobius"/>
    </source>
</evidence>
<dbReference type="AlphaFoldDB" id="A0A8J7HTK0"/>
<evidence type="ECO:0000313" key="3">
    <source>
        <dbReference type="EMBL" id="MBH8563267.1"/>
    </source>
</evidence>
<keyword evidence="2" id="KW-0472">Membrane</keyword>
<dbReference type="Gene3D" id="3.30.1450.10">
    <property type="match status" value="1"/>
</dbReference>
<name>A0A8J7HTK0_9NOST</name>
<feature type="transmembrane region" description="Helical" evidence="2">
    <location>
        <begin position="16"/>
        <end position="39"/>
    </location>
</feature>
<comment type="caution">
    <text evidence="3">The sequence shown here is derived from an EMBL/GenBank/DDBJ whole genome shotgun (WGS) entry which is preliminary data.</text>
</comment>
<dbReference type="EMBL" id="JAECZC010000022">
    <property type="protein sequence ID" value="MBH8563267.1"/>
    <property type="molecule type" value="Genomic_DNA"/>
</dbReference>
<sequence>MMKTVISLLAKVDVKIYYTGAGVLVLLQVVLPVVVKLYAPQAAENAKQPEQSTQVQLRPFGRIGYEQLRIGMSLTDVRAILGPGVEISRSPTMATFVWENPDGSKITATFESDKLKSKAQSELK</sequence>
<organism evidence="3 4">
    <name type="scientific">Amazonocrinis nigriterrae CENA67</name>
    <dbReference type="NCBI Taxonomy" id="2794033"/>
    <lineage>
        <taxon>Bacteria</taxon>
        <taxon>Bacillati</taxon>
        <taxon>Cyanobacteriota</taxon>
        <taxon>Cyanophyceae</taxon>
        <taxon>Nostocales</taxon>
        <taxon>Nostocaceae</taxon>
        <taxon>Amazonocrinis</taxon>
        <taxon>Amazonocrinis nigriterrae</taxon>
    </lineage>
</organism>
<protein>
    <submittedName>
        <fullName evidence="3">Uncharacterized protein</fullName>
    </submittedName>
</protein>
<keyword evidence="1" id="KW-0732">Signal</keyword>
<dbReference type="InterPro" id="IPR037873">
    <property type="entry name" value="BamE-like"/>
</dbReference>